<keyword evidence="2" id="KW-1185">Reference proteome</keyword>
<protein>
    <submittedName>
        <fullName evidence="1">Uncharacterized protein</fullName>
    </submittedName>
</protein>
<evidence type="ECO:0000313" key="2">
    <source>
        <dbReference type="Proteomes" id="UP001231649"/>
    </source>
</evidence>
<proteinExistence type="predicted"/>
<dbReference type="EMBL" id="CM056795">
    <property type="protein sequence ID" value="KAJ8721030.1"/>
    <property type="molecule type" value="Genomic_DNA"/>
</dbReference>
<dbReference type="Proteomes" id="UP001231649">
    <property type="component" value="Chromosome 19"/>
</dbReference>
<comment type="caution">
    <text evidence="1">The sequence shown here is derived from an EMBL/GenBank/DDBJ whole genome shotgun (WGS) entry which is preliminary data.</text>
</comment>
<sequence length="362" mass="40693">MPGEKLSNDEAAIGPFQLELQKVIREKKLTAEQVYNADESDIDEPDDDVPLAQLFNRLRGPNDPQISEAEAQEWAAGGAESELQRYEVLTDEEIVQAATCEDDEQDEDNSVEILKITKVGWVRGPYKIPHEVREGNENGRDEREASPRRMTSVPDVPQGTVIRIYGEDGLPLDAGFMELEVDDENAVTTDVDVDLSVVFVPGCPYALYVSPEVREGNENGRDERENSPRRINRRRGVREQSVGARGHPNQGRRGINQWEVGHPLNVDKLRKRTFKDNLNREVQKIDLGLSRHAHRGPASPTPLLPPTPLRLFSITLWLYVTDADKEPTMMSIDNTFLTEVLLSMSTVQLKALNQMKSSSLSM</sequence>
<accession>A0ACC2QMW6</accession>
<name>A0ACC2QMW6_9NEOP</name>
<reference evidence="1" key="1">
    <citation type="submission" date="2023-03" db="EMBL/GenBank/DDBJ databases">
        <title>Chromosome-level genomes of two armyworms, Mythimna separata and Mythimna loreyi, provide insights into the biosynthesis and reception of sex pheromones.</title>
        <authorList>
            <person name="Zhao H."/>
        </authorList>
    </citation>
    <scope>NUCLEOTIDE SEQUENCE</scope>
    <source>
        <strain evidence="1">BeijingLab</strain>
    </source>
</reference>
<organism evidence="1 2">
    <name type="scientific">Mythimna loreyi</name>
    <dbReference type="NCBI Taxonomy" id="667449"/>
    <lineage>
        <taxon>Eukaryota</taxon>
        <taxon>Metazoa</taxon>
        <taxon>Ecdysozoa</taxon>
        <taxon>Arthropoda</taxon>
        <taxon>Hexapoda</taxon>
        <taxon>Insecta</taxon>
        <taxon>Pterygota</taxon>
        <taxon>Neoptera</taxon>
        <taxon>Endopterygota</taxon>
        <taxon>Lepidoptera</taxon>
        <taxon>Glossata</taxon>
        <taxon>Ditrysia</taxon>
        <taxon>Noctuoidea</taxon>
        <taxon>Noctuidae</taxon>
        <taxon>Noctuinae</taxon>
        <taxon>Hadenini</taxon>
        <taxon>Mythimna</taxon>
    </lineage>
</organism>
<gene>
    <name evidence="1" type="ORF">PYW08_006495</name>
</gene>
<evidence type="ECO:0000313" key="1">
    <source>
        <dbReference type="EMBL" id="KAJ8721030.1"/>
    </source>
</evidence>